<dbReference type="PANTHER" id="PTHR47184:SF2">
    <property type="entry name" value="SYMPLEKIN"/>
    <property type="match status" value="1"/>
</dbReference>
<dbReference type="Gramene" id="ONK62505">
    <property type="protein sequence ID" value="ONK62505"/>
    <property type="gene ID" value="A4U43_C07F4630"/>
</dbReference>
<dbReference type="AlphaFoldDB" id="A0A5P1E9D6"/>
<feature type="domain" description="Symplekin C-terminal" evidence="2">
    <location>
        <begin position="2"/>
        <end position="151"/>
    </location>
</feature>
<feature type="compositionally biased region" description="Low complexity" evidence="1">
    <location>
        <begin position="199"/>
        <end position="208"/>
    </location>
</feature>
<name>A0A5P1E9D6_ASPOF</name>
<dbReference type="InterPro" id="IPR022075">
    <property type="entry name" value="Symplekin_C"/>
</dbReference>
<dbReference type="Pfam" id="PF12295">
    <property type="entry name" value="Symplekin_C"/>
    <property type="match status" value="1"/>
</dbReference>
<gene>
    <name evidence="3" type="ORF">A4U43_C07F4630</name>
</gene>
<sequence>MEKFQAALIRLLQGLPQAGSSIAPAEILISIHAIDPEKDGVPLKKVMEACSACFEQRHVFTQQVLAKVLNQLVEQIPLPLLFMRTVIQALSVYPALVEFVMEILSRLVNKQIWRYPKLWVGFLRCAIQTTPQSFSVLLQLPATQLENALSKNPTLKPPLVDHANQPNIRSTLPRSTLVVLGLVSDPQPSGQAQTSQSHAADTVSSAADVVTEVTQESADIR</sequence>
<accession>A0A5P1E9D6</accession>
<evidence type="ECO:0000313" key="3">
    <source>
        <dbReference type="EMBL" id="ONK62505.1"/>
    </source>
</evidence>
<evidence type="ECO:0000256" key="1">
    <source>
        <dbReference type="SAM" id="MobiDB-lite"/>
    </source>
</evidence>
<evidence type="ECO:0000259" key="2">
    <source>
        <dbReference type="Pfam" id="PF12295"/>
    </source>
</evidence>
<organism evidence="3 4">
    <name type="scientific">Asparagus officinalis</name>
    <name type="common">Garden asparagus</name>
    <dbReference type="NCBI Taxonomy" id="4686"/>
    <lineage>
        <taxon>Eukaryota</taxon>
        <taxon>Viridiplantae</taxon>
        <taxon>Streptophyta</taxon>
        <taxon>Embryophyta</taxon>
        <taxon>Tracheophyta</taxon>
        <taxon>Spermatophyta</taxon>
        <taxon>Magnoliopsida</taxon>
        <taxon>Liliopsida</taxon>
        <taxon>Asparagales</taxon>
        <taxon>Asparagaceae</taxon>
        <taxon>Asparagoideae</taxon>
        <taxon>Asparagus</taxon>
    </lineage>
</organism>
<dbReference type="EMBL" id="CM007387">
    <property type="protein sequence ID" value="ONK62505.1"/>
    <property type="molecule type" value="Genomic_DNA"/>
</dbReference>
<keyword evidence="4" id="KW-1185">Reference proteome</keyword>
<reference evidence="4" key="1">
    <citation type="journal article" date="2017" name="Nat. Commun.">
        <title>The asparagus genome sheds light on the origin and evolution of a young Y chromosome.</title>
        <authorList>
            <person name="Harkess A."/>
            <person name="Zhou J."/>
            <person name="Xu C."/>
            <person name="Bowers J.E."/>
            <person name="Van der Hulst R."/>
            <person name="Ayyampalayam S."/>
            <person name="Mercati F."/>
            <person name="Riccardi P."/>
            <person name="McKain M.R."/>
            <person name="Kakrana A."/>
            <person name="Tang H."/>
            <person name="Ray J."/>
            <person name="Groenendijk J."/>
            <person name="Arikit S."/>
            <person name="Mathioni S.M."/>
            <person name="Nakano M."/>
            <person name="Shan H."/>
            <person name="Telgmann-Rauber A."/>
            <person name="Kanno A."/>
            <person name="Yue Z."/>
            <person name="Chen H."/>
            <person name="Li W."/>
            <person name="Chen Y."/>
            <person name="Xu X."/>
            <person name="Zhang Y."/>
            <person name="Luo S."/>
            <person name="Chen H."/>
            <person name="Gao J."/>
            <person name="Mao Z."/>
            <person name="Pires J.C."/>
            <person name="Luo M."/>
            <person name="Kudrna D."/>
            <person name="Wing R.A."/>
            <person name="Meyers B.C."/>
            <person name="Yi K."/>
            <person name="Kong H."/>
            <person name="Lavrijsen P."/>
            <person name="Sunseri F."/>
            <person name="Falavigna A."/>
            <person name="Ye Y."/>
            <person name="Leebens-Mack J.H."/>
            <person name="Chen G."/>
        </authorList>
    </citation>
    <scope>NUCLEOTIDE SEQUENCE [LARGE SCALE GENOMIC DNA]</scope>
    <source>
        <strain evidence="4">cv. DH0086</strain>
    </source>
</reference>
<evidence type="ECO:0000313" key="4">
    <source>
        <dbReference type="Proteomes" id="UP000243459"/>
    </source>
</evidence>
<dbReference type="PANTHER" id="PTHR47184">
    <property type="entry name" value="PHOSPHATIDYLINOSITOL 3-AND 4-KINASE FAMILY PROTEIN-RELATED"/>
    <property type="match status" value="1"/>
</dbReference>
<dbReference type="Proteomes" id="UP000243459">
    <property type="component" value="Chromosome 7"/>
</dbReference>
<proteinExistence type="predicted"/>
<dbReference type="OMA" id="VMEACSA"/>
<feature type="region of interest" description="Disordered" evidence="1">
    <location>
        <begin position="186"/>
        <end position="208"/>
    </location>
</feature>
<feature type="compositionally biased region" description="Polar residues" evidence="1">
    <location>
        <begin position="186"/>
        <end position="198"/>
    </location>
</feature>
<protein>
    <recommendedName>
        <fullName evidence="2">Symplekin C-terminal domain-containing protein</fullName>
    </recommendedName>
</protein>